<evidence type="ECO:0000259" key="3">
    <source>
        <dbReference type="Pfam" id="PF00892"/>
    </source>
</evidence>
<evidence type="ECO:0000256" key="2">
    <source>
        <dbReference type="SAM" id="Phobius"/>
    </source>
</evidence>
<dbReference type="Proteomes" id="UP000183255">
    <property type="component" value="Unassembled WGS sequence"/>
</dbReference>
<organism evidence="4 5">
    <name type="scientific">Proteiniclasticum ruminis</name>
    <dbReference type="NCBI Taxonomy" id="398199"/>
    <lineage>
        <taxon>Bacteria</taxon>
        <taxon>Bacillati</taxon>
        <taxon>Bacillota</taxon>
        <taxon>Clostridia</taxon>
        <taxon>Eubacteriales</taxon>
        <taxon>Clostridiaceae</taxon>
        <taxon>Proteiniclasticum</taxon>
    </lineage>
</organism>
<evidence type="ECO:0000313" key="4">
    <source>
        <dbReference type="EMBL" id="SDI33701.1"/>
    </source>
</evidence>
<dbReference type="Gene3D" id="1.10.3730.20">
    <property type="match status" value="1"/>
</dbReference>
<dbReference type="PANTHER" id="PTHR22911">
    <property type="entry name" value="ACYL-MALONYL CONDENSING ENZYME-RELATED"/>
    <property type="match status" value="1"/>
</dbReference>
<feature type="domain" description="EamA" evidence="3">
    <location>
        <begin position="7"/>
        <end position="146"/>
    </location>
</feature>
<feature type="transmembrane region" description="Helical" evidence="2">
    <location>
        <begin position="102"/>
        <end position="124"/>
    </location>
</feature>
<feature type="transmembrane region" description="Helical" evidence="2">
    <location>
        <begin position="226"/>
        <end position="245"/>
    </location>
</feature>
<reference evidence="4 5" key="1">
    <citation type="submission" date="2016-10" db="EMBL/GenBank/DDBJ databases">
        <authorList>
            <person name="de Groot N.N."/>
        </authorList>
    </citation>
    <scope>NUCLEOTIDE SEQUENCE [LARGE SCALE GENOMIC DNA]</scope>
    <source>
        <strain evidence="4 5">CGMCC 1.5058</strain>
    </source>
</reference>
<feature type="transmembrane region" description="Helical" evidence="2">
    <location>
        <begin position="203"/>
        <end position="220"/>
    </location>
</feature>
<dbReference type="AlphaFoldDB" id="A0A1G8JRE9"/>
<keyword evidence="2" id="KW-1133">Transmembrane helix</keyword>
<feature type="transmembrane region" description="Helical" evidence="2">
    <location>
        <begin position="160"/>
        <end position="183"/>
    </location>
</feature>
<keyword evidence="2" id="KW-0812">Transmembrane</keyword>
<dbReference type="PANTHER" id="PTHR22911:SF137">
    <property type="entry name" value="SOLUTE CARRIER FAMILY 35 MEMBER G2-RELATED"/>
    <property type="match status" value="1"/>
</dbReference>
<feature type="transmembrane region" description="Helical" evidence="2">
    <location>
        <begin position="7"/>
        <end position="27"/>
    </location>
</feature>
<accession>A0A1G8JRE9</accession>
<feature type="transmembrane region" description="Helical" evidence="2">
    <location>
        <begin position="77"/>
        <end position="96"/>
    </location>
</feature>
<feature type="transmembrane region" description="Helical" evidence="2">
    <location>
        <begin position="257"/>
        <end position="276"/>
    </location>
</feature>
<feature type="transmembrane region" description="Helical" evidence="2">
    <location>
        <begin position="282"/>
        <end position="302"/>
    </location>
</feature>
<dbReference type="Pfam" id="PF00892">
    <property type="entry name" value="EamA"/>
    <property type="match status" value="2"/>
</dbReference>
<dbReference type="EMBL" id="FNDZ01000002">
    <property type="protein sequence ID" value="SDI33701.1"/>
    <property type="molecule type" value="Genomic_DNA"/>
</dbReference>
<evidence type="ECO:0000313" key="5">
    <source>
        <dbReference type="Proteomes" id="UP000183255"/>
    </source>
</evidence>
<feature type="domain" description="EamA" evidence="3">
    <location>
        <begin position="160"/>
        <end position="298"/>
    </location>
</feature>
<dbReference type="SUPFAM" id="SSF103481">
    <property type="entry name" value="Multidrug resistance efflux transporter EmrE"/>
    <property type="match status" value="2"/>
</dbReference>
<sequence>MFEGLSAGLLWGLDTVILGIALSRAPFLTTEQAIFLSPFVSTFVHDFFSSVWMLILMGVKKEYRNVLRVLRSRSGKFIVLAALMGGPLGMTGYVLSIKYIGAAYTAIISSLFPAVGALFSYLFLKEKMKPYQLVGLFVSIGGVIALGYTPGGSEIENALLGFFFAFLCVIGWAVEAVIIAYGLKDPDISDEHALQIRQLTSTLFYAFIILPVLGGWGLSMEVFRGSTVFLILLSAFFGTASYLFYYKAIHKIGASKAMALNITYCAWAIVFGFFILQETVGWLDIVFAAVIVFGSILAASDLRDLVSGSRKELKEEKKKA</sequence>
<feature type="transmembrane region" description="Helical" evidence="2">
    <location>
        <begin position="131"/>
        <end position="148"/>
    </location>
</feature>
<gene>
    <name evidence="4" type="ORF">SAMN05421804_10287</name>
</gene>
<dbReference type="InterPro" id="IPR037185">
    <property type="entry name" value="EmrE-like"/>
</dbReference>
<dbReference type="RefSeq" id="WP_031577206.1">
    <property type="nucleotide sequence ID" value="NZ_FNDZ01000002.1"/>
</dbReference>
<evidence type="ECO:0000256" key="1">
    <source>
        <dbReference type="ARBA" id="ARBA00007362"/>
    </source>
</evidence>
<proteinExistence type="inferred from homology"/>
<protein>
    <submittedName>
        <fullName evidence="4">Permease of the drug/metabolite transporter (DMT) superfamily</fullName>
    </submittedName>
</protein>
<dbReference type="GO" id="GO:0016020">
    <property type="term" value="C:membrane"/>
    <property type="evidence" value="ECO:0007669"/>
    <property type="project" value="InterPro"/>
</dbReference>
<comment type="similarity">
    <text evidence="1">Belongs to the EamA transporter family.</text>
</comment>
<feature type="transmembrane region" description="Helical" evidence="2">
    <location>
        <begin position="33"/>
        <end position="56"/>
    </location>
</feature>
<keyword evidence="2" id="KW-0472">Membrane</keyword>
<name>A0A1G8JRE9_9CLOT</name>
<dbReference type="InterPro" id="IPR000620">
    <property type="entry name" value="EamA_dom"/>
</dbReference>